<reference evidence="6" key="1">
    <citation type="submission" date="2020-04" db="EMBL/GenBank/DDBJ databases">
        <title>Global-level population genomics: horizontal gene transfer, symbiosis and evolution in Rhizobia.</title>
        <authorList>
            <person name="Gai Y."/>
        </authorList>
    </citation>
    <scope>NUCLEOTIDE SEQUENCE</scope>
    <source>
        <strain evidence="6">BLR57</strain>
    </source>
</reference>
<feature type="domain" description="RsdA/BaiN/AoA(So)-like insert" evidence="5">
    <location>
        <begin position="195"/>
        <end position="344"/>
    </location>
</feature>
<dbReference type="Gene3D" id="3.50.50.60">
    <property type="entry name" value="FAD/NAD(P)-binding domain"/>
    <property type="match status" value="1"/>
</dbReference>
<dbReference type="PANTHER" id="PTHR42887">
    <property type="entry name" value="OS12G0638800 PROTEIN"/>
    <property type="match status" value="1"/>
</dbReference>
<dbReference type="InterPro" id="IPR057661">
    <property type="entry name" value="RsdA/BaiN/AoA(So)_Rossmann"/>
</dbReference>
<keyword evidence="3" id="KW-0274">FAD</keyword>
<gene>
    <name evidence="6" type="ORF">HJB63_13960</name>
</gene>
<dbReference type="InterPro" id="IPR055178">
    <property type="entry name" value="RsdA/BaiN/AoA(So)-like_dom"/>
</dbReference>
<dbReference type="InterPro" id="IPR004792">
    <property type="entry name" value="BaiN-like"/>
</dbReference>
<evidence type="ECO:0000259" key="5">
    <source>
        <dbReference type="Pfam" id="PF22780"/>
    </source>
</evidence>
<dbReference type="PRINTS" id="PR00411">
    <property type="entry name" value="PNDRDTASEI"/>
</dbReference>
<dbReference type="Pfam" id="PF03486">
    <property type="entry name" value="HI0933_like"/>
    <property type="match status" value="1"/>
</dbReference>
<dbReference type="NCBIfam" id="TIGR00275">
    <property type="entry name" value="aminoacetone oxidase family FAD-binding enzyme"/>
    <property type="match status" value="1"/>
</dbReference>
<evidence type="ECO:0000256" key="1">
    <source>
        <dbReference type="ARBA" id="ARBA00001974"/>
    </source>
</evidence>
<proteinExistence type="predicted"/>
<dbReference type="AlphaFoldDB" id="A0A9Q3MCJ5"/>
<evidence type="ECO:0000313" key="6">
    <source>
        <dbReference type="EMBL" id="MBX5023666.1"/>
    </source>
</evidence>
<dbReference type="SUPFAM" id="SSF160996">
    <property type="entry name" value="HI0933 insert domain-like"/>
    <property type="match status" value="1"/>
</dbReference>
<dbReference type="SUPFAM" id="SSF51905">
    <property type="entry name" value="FAD/NAD(P)-binding domain"/>
    <property type="match status" value="1"/>
</dbReference>
<dbReference type="Gene3D" id="1.10.8.260">
    <property type="entry name" value="HI0933 insert domain-like"/>
    <property type="match status" value="1"/>
</dbReference>
<evidence type="ECO:0000256" key="2">
    <source>
        <dbReference type="ARBA" id="ARBA00022630"/>
    </source>
</evidence>
<dbReference type="InterPro" id="IPR023166">
    <property type="entry name" value="BaiN-like_dom_sf"/>
</dbReference>
<dbReference type="PRINTS" id="PR00368">
    <property type="entry name" value="FADPNR"/>
</dbReference>
<dbReference type="Proteomes" id="UP000749740">
    <property type="component" value="Unassembled WGS sequence"/>
</dbReference>
<dbReference type="PANTHER" id="PTHR42887:SF2">
    <property type="entry name" value="OS12G0638800 PROTEIN"/>
    <property type="match status" value="1"/>
</dbReference>
<keyword evidence="2" id="KW-0285">Flavoprotein</keyword>
<evidence type="ECO:0000259" key="4">
    <source>
        <dbReference type="Pfam" id="PF03486"/>
    </source>
</evidence>
<dbReference type="Gene3D" id="2.40.30.10">
    <property type="entry name" value="Translation factors"/>
    <property type="match status" value="1"/>
</dbReference>
<comment type="caution">
    <text evidence="6">The sequence shown here is derived from an EMBL/GenBank/DDBJ whole genome shotgun (WGS) entry which is preliminary data.</text>
</comment>
<organism evidence="6 7">
    <name type="scientific">Rhizobium lentis</name>
    <dbReference type="NCBI Taxonomy" id="1138194"/>
    <lineage>
        <taxon>Bacteria</taxon>
        <taxon>Pseudomonadati</taxon>
        <taxon>Pseudomonadota</taxon>
        <taxon>Alphaproteobacteria</taxon>
        <taxon>Hyphomicrobiales</taxon>
        <taxon>Rhizobiaceae</taxon>
        <taxon>Rhizobium/Agrobacterium group</taxon>
        <taxon>Rhizobium</taxon>
    </lineage>
</organism>
<accession>A0A9Q3MCJ5</accession>
<dbReference type="RefSeq" id="WP_207240615.1">
    <property type="nucleotide sequence ID" value="NZ_CP071454.1"/>
</dbReference>
<dbReference type="GeneID" id="66140436"/>
<dbReference type="Pfam" id="PF22780">
    <property type="entry name" value="HI0933_like_1st"/>
    <property type="match status" value="1"/>
</dbReference>
<dbReference type="EMBL" id="JABDYC010000003">
    <property type="protein sequence ID" value="MBX5023666.1"/>
    <property type="molecule type" value="Genomic_DNA"/>
</dbReference>
<sequence length="399" mass="42516">MIGETGLQRKSDVIVIGAGAAGMMAAIRAGKRGRSVVVLDHARAPGEKIRISGGGRCNFTNIHAGPKNFLSANPHFCKSALARFTPADFIAMVDRHGIAWHEKTLGQLFCDDSAKDIIRMLLDEMRTAGAVLHLGTEISGVERMAAGFRVSTGEVAYEASSLIIATGGKSIPKMGATGLAYRLAEQFGLAVLETRPGLVPLTLDPGLLEAIAPLSGISAPAEIRHGRTAFREALLFTHRGLSGPAILQISSYWREGDEIVVAVEPDIDVAAQLKTAKQMNGRQSAQTALGQILPKRLAQFLVERENIAGNMADLPDRTLLRLADSAQNWIVKPSGSEGYRTAEVTLGGIDTAALDSRSMEAKAVPGLYFIGECVDVTGWLGGYNFQWAWASGYAAGEYA</sequence>
<name>A0A9Q3MCJ5_9HYPH</name>
<evidence type="ECO:0000313" key="7">
    <source>
        <dbReference type="Proteomes" id="UP000749740"/>
    </source>
</evidence>
<feature type="domain" description="RsdA/BaiN/AoA(So)-like Rossmann fold-like" evidence="4">
    <location>
        <begin position="12"/>
        <end position="397"/>
    </location>
</feature>
<evidence type="ECO:0000256" key="3">
    <source>
        <dbReference type="ARBA" id="ARBA00022827"/>
    </source>
</evidence>
<comment type="cofactor">
    <cofactor evidence="1">
        <name>FAD</name>
        <dbReference type="ChEBI" id="CHEBI:57692"/>
    </cofactor>
</comment>
<protein>
    <submittedName>
        <fullName evidence="6">NAD(P)/FAD-dependent oxidoreductase</fullName>
    </submittedName>
</protein>
<dbReference type="InterPro" id="IPR036188">
    <property type="entry name" value="FAD/NAD-bd_sf"/>
</dbReference>